<dbReference type="AlphaFoldDB" id="A0AAW1WUG6"/>
<dbReference type="Proteomes" id="UP001457282">
    <property type="component" value="Unassembled WGS sequence"/>
</dbReference>
<protein>
    <submittedName>
        <fullName evidence="2">Uncharacterized protein</fullName>
    </submittedName>
</protein>
<name>A0AAW1WUG6_RUBAR</name>
<proteinExistence type="predicted"/>
<sequence>MYGRPQNEPETRESGNGSDLKQDFGNEGFQCSRFFSGGFGWVHSSGFILVSWEGVGSVEVQEKLVLVWEKSSFLRKLNHGPSSNGGVVLTI</sequence>
<keyword evidence="3" id="KW-1185">Reference proteome</keyword>
<comment type="caution">
    <text evidence="2">The sequence shown here is derived from an EMBL/GenBank/DDBJ whole genome shotgun (WGS) entry which is preliminary data.</text>
</comment>
<evidence type="ECO:0000313" key="2">
    <source>
        <dbReference type="EMBL" id="KAK9927298.1"/>
    </source>
</evidence>
<feature type="region of interest" description="Disordered" evidence="1">
    <location>
        <begin position="1"/>
        <end position="24"/>
    </location>
</feature>
<dbReference type="EMBL" id="JBEDUW010000005">
    <property type="protein sequence ID" value="KAK9927298.1"/>
    <property type="molecule type" value="Genomic_DNA"/>
</dbReference>
<organism evidence="2 3">
    <name type="scientific">Rubus argutus</name>
    <name type="common">Southern blackberry</name>
    <dbReference type="NCBI Taxonomy" id="59490"/>
    <lineage>
        <taxon>Eukaryota</taxon>
        <taxon>Viridiplantae</taxon>
        <taxon>Streptophyta</taxon>
        <taxon>Embryophyta</taxon>
        <taxon>Tracheophyta</taxon>
        <taxon>Spermatophyta</taxon>
        <taxon>Magnoliopsida</taxon>
        <taxon>eudicotyledons</taxon>
        <taxon>Gunneridae</taxon>
        <taxon>Pentapetalae</taxon>
        <taxon>rosids</taxon>
        <taxon>fabids</taxon>
        <taxon>Rosales</taxon>
        <taxon>Rosaceae</taxon>
        <taxon>Rosoideae</taxon>
        <taxon>Rosoideae incertae sedis</taxon>
        <taxon>Rubus</taxon>
    </lineage>
</organism>
<accession>A0AAW1WUG6</accession>
<evidence type="ECO:0000313" key="3">
    <source>
        <dbReference type="Proteomes" id="UP001457282"/>
    </source>
</evidence>
<gene>
    <name evidence="2" type="ORF">M0R45_024489</name>
</gene>
<evidence type="ECO:0000256" key="1">
    <source>
        <dbReference type="SAM" id="MobiDB-lite"/>
    </source>
</evidence>
<reference evidence="2 3" key="1">
    <citation type="journal article" date="2023" name="G3 (Bethesda)">
        <title>A chromosome-length genome assembly and annotation of blackberry (Rubus argutus, cv. 'Hillquist').</title>
        <authorList>
            <person name="Bruna T."/>
            <person name="Aryal R."/>
            <person name="Dudchenko O."/>
            <person name="Sargent D.J."/>
            <person name="Mead D."/>
            <person name="Buti M."/>
            <person name="Cavallini A."/>
            <person name="Hytonen T."/>
            <person name="Andres J."/>
            <person name="Pham M."/>
            <person name="Weisz D."/>
            <person name="Mascagni F."/>
            <person name="Usai G."/>
            <person name="Natali L."/>
            <person name="Bassil N."/>
            <person name="Fernandez G.E."/>
            <person name="Lomsadze A."/>
            <person name="Armour M."/>
            <person name="Olukolu B."/>
            <person name="Poorten T."/>
            <person name="Britton C."/>
            <person name="Davik J."/>
            <person name="Ashrafi H."/>
            <person name="Aiden E.L."/>
            <person name="Borodovsky M."/>
            <person name="Worthington M."/>
        </authorList>
    </citation>
    <scope>NUCLEOTIDE SEQUENCE [LARGE SCALE GENOMIC DNA]</scope>
    <source>
        <strain evidence="2">PI 553951</strain>
    </source>
</reference>